<gene>
    <name evidence="1" type="ORF">AJ78_08568</name>
</gene>
<dbReference type="InterPro" id="IPR022198">
    <property type="entry name" value="DUF3723"/>
</dbReference>
<organism evidence="1 2">
    <name type="scientific">Emergomyces pasteurianus Ep9510</name>
    <dbReference type="NCBI Taxonomy" id="1447872"/>
    <lineage>
        <taxon>Eukaryota</taxon>
        <taxon>Fungi</taxon>
        <taxon>Dikarya</taxon>
        <taxon>Ascomycota</taxon>
        <taxon>Pezizomycotina</taxon>
        <taxon>Eurotiomycetes</taxon>
        <taxon>Eurotiomycetidae</taxon>
        <taxon>Onygenales</taxon>
        <taxon>Ajellomycetaceae</taxon>
        <taxon>Emergomyces</taxon>
    </lineage>
</organism>
<proteinExistence type="predicted"/>
<evidence type="ECO:0000313" key="1">
    <source>
        <dbReference type="EMBL" id="OJD10410.1"/>
    </source>
</evidence>
<evidence type="ECO:0000313" key="2">
    <source>
        <dbReference type="Proteomes" id="UP000182235"/>
    </source>
</evidence>
<accession>A0A1J9P3F6</accession>
<dbReference type="EMBL" id="LGRN01000806">
    <property type="protein sequence ID" value="OJD10410.1"/>
    <property type="molecule type" value="Genomic_DNA"/>
</dbReference>
<keyword evidence="2" id="KW-1185">Reference proteome</keyword>
<dbReference type="Pfam" id="PF12520">
    <property type="entry name" value="DUF3723"/>
    <property type="match status" value="1"/>
</dbReference>
<dbReference type="VEuPathDB" id="FungiDB:AJ78_08568"/>
<dbReference type="OrthoDB" id="4181272at2759"/>
<reference evidence="1 2" key="1">
    <citation type="submission" date="2015-07" db="EMBL/GenBank/DDBJ databases">
        <title>Emmonsia species relationships and genome sequence.</title>
        <authorList>
            <consortium name="The Broad Institute Genomics Platform"/>
            <person name="Cuomo C.A."/>
            <person name="Munoz J.F."/>
            <person name="Imamovic A."/>
            <person name="Priest M.E."/>
            <person name="Young S."/>
            <person name="Clay O.K."/>
            <person name="McEwen J.G."/>
        </authorList>
    </citation>
    <scope>NUCLEOTIDE SEQUENCE [LARGE SCALE GENOMIC DNA]</scope>
    <source>
        <strain evidence="1 2">UAMH 9510</strain>
    </source>
</reference>
<protein>
    <submittedName>
        <fullName evidence="1">Uncharacterized protein</fullName>
    </submittedName>
</protein>
<dbReference type="AlphaFoldDB" id="A0A1J9P3F6"/>
<name>A0A1J9P3F6_9EURO</name>
<comment type="caution">
    <text evidence="1">The sequence shown here is derived from an EMBL/GenBank/DDBJ whole genome shotgun (WGS) entry which is preliminary data.</text>
</comment>
<dbReference type="Proteomes" id="UP000182235">
    <property type="component" value="Unassembled WGS sequence"/>
</dbReference>
<sequence length="124" mass="14532">MRDAPGMLNATTVKLLQSHAFTMSTKDAEYINKIFADRLIFTDVDDDIQKNFRARVLCIEYIIPSLHTFHEDIKYLKSMTKLVRTLLTLKYKGSVQDGMKRRYRGPATDDCYIQTSETEYHWKT</sequence>